<reference evidence="2" key="1">
    <citation type="submission" date="2017-09" db="EMBL/GenBank/DDBJ databases">
        <title>Depth-based differentiation of microbial function through sediment-hosted aquifers and enrichment of novel symbionts in the deep terrestrial subsurface.</title>
        <authorList>
            <person name="Probst A.J."/>
            <person name="Ladd B."/>
            <person name="Jarett J.K."/>
            <person name="Geller-Mcgrath D.E."/>
            <person name="Sieber C.M.K."/>
            <person name="Emerson J.B."/>
            <person name="Anantharaman K."/>
            <person name="Thomas B.C."/>
            <person name="Malmstrom R."/>
            <person name="Stieglmeier M."/>
            <person name="Klingl A."/>
            <person name="Woyke T."/>
            <person name="Ryan C.M."/>
            <person name="Banfield J.F."/>
        </authorList>
    </citation>
    <scope>NUCLEOTIDE SEQUENCE [LARGE SCALE GENOMIC DNA]</scope>
</reference>
<protein>
    <recommendedName>
        <fullName evidence="3">Glycosyltransferase 2-like domain-containing protein</fullName>
    </recommendedName>
</protein>
<dbReference type="SUPFAM" id="SSF53448">
    <property type="entry name" value="Nucleotide-diphospho-sugar transferases"/>
    <property type="match status" value="1"/>
</dbReference>
<comment type="caution">
    <text evidence="1">The sequence shown here is derived from an EMBL/GenBank/DDBJ whole genome shotgun (WGS) entry which is preliminary data.</text>
</comment>
<dbReference type="InterPro" id="IPR029044">
    <property type="entry name" value="Nucleotide-diphossugar_trans"/>
</dbReference>
<evidence type="ECO:0000313" key="2">
    <source>
        <dbReference type="Proteomes" id="UP000229554"/>
    </source>
</evidence>
<dbReference type="CDD" id="cd02511">
    <property type="entry name" value="Beta4Glucosyltransferase"/>
    <property type="match status" value="1"/>
</dbReference>
<sequence length="259" mass="30344">MTITALVPAHAKDTHYLKQCIESLLWCDSILVLWMGGEKPLFLQNKKIALIEKVWEGTPFIRVQKAINWALKNIESDWFFRVDADEVVTKELATEIQKIIHQEKTPDAYGIPRKQFFWGGFLKGGDWAYDRLVRLFKNGVAHYGEKNSVHEQFIVNGTIDYTKNALLHYSHPTLAVAVEKFNTYTSLEIEDMHTSLFNAYVRLFCMPPYIVLRWLFWHHGYRDGMRGIVAALFRAWYEFLLWSKYIESKKFSVKTAELL</sequence>
<evidence type="ECO:0008006" key="3">
    <source>
        <dbReference type="Google" id="ProtNLM"/>
    </source>
</evidence>
<proteinExistence type="predicted"/>
<dbReference type="EMBL" id="PFED01000062">
    <property type="protein sequence ID" value="PJE63065.1"/>
    <property type="molecule type" value="Genomic_DNA"/>
</dbReference>
<accession>A0A2M8KT15</accession>
<dbReference type="AlphaFoldDB" id="A0A2M8KT15"/>
<organism evidence="1 2">
    <name type="scientific">Candidatus Roizmanbacteria bacterium CG10_big_fil_rev_8_21_14_0_10_39_6</name>
    <dbReference type="NCBI Taxonomy" id="1974853"/>
    <lineage>
        <taxon>Bacteria</taxon>
        <taxon>Candidatus Roizmaniibacteriota</taxon>
    </lineage>
</organism>
<gene>
    <name evidence="1" type="ORF">COU88_01545</name>
</gene>
<dbReference type="Proteomes" id="UP000229554">
    <property type="component" value="Unassembled WGS sequence"/>
</dbReference>
<name>A0A2M8KT15_9BACT</name>
<evidence type="ECO:0000313" key="1">
    <source>
        <dbReference type="EMBL" id="PJE63065.1"/>
    </source>
</evidence>